<protein>
    <submittedName>
        <fullName evidence="1">Uncharacterized protein</fullName>
    </submittedName>
</protein>
<accession>A0A0K2UAA7</accession>
<proteinExistence type="predicted"/>
<evidence type="ECO:0000313" key="1">
    <source>
        <dbReference type="EMBL" id="CDW35000.1"/>
    </source>
</evidence>
<organism evidence="1">
    <name type="scientific">Lepeophtheirus salmonis</name>
    <name type="common">Salmon louse</name>
    <name type="synonym">Caligus salmonis</name>
    <dbReference type="NCBI Taxonomy" id="72036"/>
    <lineage>
        <taxon>Eukaryota</taxon>
        <taxon>Metazoa</taxon>
        <taxon>Ecdysozoa</taxon>
        <taxon>Arthropoda</taxon>
        <taxon>Crustacea</taxon>
        <taxon>Multicrustacea</taxon>
        <taxon>Hexanauplia</taxon>
        <taxon>Copepoda</taxon>
        <taxon>Siphonostomatoida</taxon>
        <taxon>Caligidae</taxon>
        <taxon>Lepeophtheirus</taxon>
    </lineage>
</organism>
<dbReference type="EMBL" id="HACA01017639">
    <property type="protein sequence ID" value="CDW35000.1"/>
    <property type="molecule type" value="Transcribed_RNA"/>
</dbReference>
<name>A0A0K2UAA7_LEPSM</name>
<dbReference type="AlphaFoldDB" id="A0A0K2UAA7"/>
<feature type="non-terminal residue" evidence="1">
    <location>
        <position position="1"/>
    </location>
</feature>
<reference evidence="1" key="1">
    <citation type="submission" date="2014-05" db="EMBL/GenBank/DDBJ databases">
        <authorList>
            <person name="Chronopoulou M."/>
        </authorList>
    </citation>
    <scope>NUCLEOTIDE SEQUENCE</scope>
    <source>
        <tissue evidence="1">Whole organism</tissue>
    </source>
</reference>
<sequence>GKPIRLRYKVWIAADLKGYAFDISLYQGKHGANDKSFNEYGFGKKIYSLSIGKNSTK</sequence>